<proteinExistence type="predicted"/>
<dbReference type="Gene3D" id="3.90.226.10">
    <property type="entry name" value="2-enoyl-CoA Hydratase, Chain A, domain 1"/>
    <property type="match status" value="1"/>
</dbReference>
<gene>
    <name evidence="1" type="ORF">HZH68_010856</name>
</gene>
<dbReference type="SUPFAM" id="SSF52096">
    <property type="entry name" value="ClpP/crotonase"/>
    <property type="match status" value="1"/>
</dbReference>
<organism evidence="1 2">
    <name type="scientific">Vespula germanica</name>
    <name type="common">German yellow jacket</name>
    <name type="synonym">Paravespula germanica</name>
    <dbReference type="NCBI Taxonomy" id="30212"/>
    <lineage>
        <taxon>Eukaryota</taxon>
        <taxon>Metazoa</taxon>
        <taxon>Ecdysozoa</taxon>
        <taxon>Arthropoda</taxon>
        <taxon>Hexapoda</taxon>
        <taxon>Insecta</taxon>
        <taxon>Pterygota</taxon>
        <taxon>Neoptera</taxon>
        <taxon>Endopterygota</taxon>
        <taxon>Hymenoptera</taxon>
        <taxon>Apocrita</taxon>
        <taxon>Aculeata</taxon>
        <taxon>Vespoidea</taxon>
        <taxon>Vespidae</taxon>
        <taxon>Vespinae</taxon>
        <taxon>Vespula</taxon>
    </lineage>
</organism>
<name>A0A834N2K8_VESGE</name>
<dbReference type="EMBL" id="JACSDZ010000010">
    <property type="protein sequence ID" value="KAF7394037.1"/>
    <property type="molecule type" value="Genomic_DNA"/>
</dbReference>
<reference evidence="1" key="1">
    <citation type="journal article" date="2020" name="G3 (Bethesda)">
        <title>High-Quality Assemblies for Three Invasive Social Wasps from the &lt;i&gt;Vespula&lt;/i&gt; Genus.</title>
        <authorList>
            <person name="Harrop T.W.R."/>
            <person name="Guhlin J."/>
            <person name="McLaughlin G.M."/>
            <person name="Permina E."/>
            <person name="Stockwell P."/>
            <person name="Gilligan J."/>
            <person name="Le Lec M.F."/>
            <person name="Gruber M.A.M."/>
            <person name="Quinn O."/>
            <person name="Lovegrove M."/>
            <person name="Duncan E.J."/>
            <person name="Remnant E.J."/>
            <person name="Van Eeckhoven J."/>
            <person name="Graham B."/>
            <person name="Knapp R.A."/>
            <person name="Langford K.W."/>
            <person name="Kronenberg Z."/>
            <person name="Press M.O."/>
            <person name="Eacker S.M."/>
            <person name="Wilson-Rankin E.E."/>
            <person name="Purcell J."/>
            <person name="Lester P.J."/>
            <person name="Dearden P.K."/>
        </authorList>
    </citation>
    <scope>NUCLEOTIDE SEQUENCE</scope>
    <source>
        <strain evidence="1">Linc-1</strain>
    </source>
</reference>
<sequence length="69" mass="8125">MFRSIFIKPAFNVIKKHFGTSVVLKNNTMKSIKYETLSVSVPKPFVCMVQLNRPEKRNAMNGKMWEYRN</sequence>
<comment type="caution">
    <text evidence="1">The sequence shown here is derived from an EMBL/GenBank/DDBJ whole genome shotgun (WGS) entry which is preliminary data.</text>
</comment>
<dbReference type="AlphaFoldDB" id="A0A834N2K8"/>
<dbReference type="Proteomes" id="UP000617340">
    <property type="component" value="Unassembled WGS sequence"/>
</dbReference>
<evidence type="ECO:0000313" key="1">
    <source>
        <dbReference type="EMBL" id="KAF7394037.1"/>
    </source>
</evidence>
<accession>A0A834N2K8</accession>
<evidence type="ECO:0000313" key="2">
    <source>
        <dbReference type="Proteomes" id="UP000617340"/>
    </source>
</evidence>
<dbReference type="InterPro" id="IPR029045">
    <property type="entry name" value="ClpP/crotonase-like_dom_sf"/>
</dbReference>
<keyword evidence="2" id="KW-1185">Reference proteome</keyword>
<protein>
    <submittedName>
        <fullName evidence="1">Uncharacterized protein</fullName>
    </submittedName>
</protein>